<evidence type="ECO:0000313" key="2">
    <source>
        <dbReference type="Proteomes" id="UP000243975"/>
    </source>
</evidence>
<comment type="caution">
    <text evidence="1">The sequence shown here is derived from an EMBL/GenBank/DDBJ whole genome shotgun (WGS) entry which is preliminary data.</text>
</comment>
<dbReference type="EMBL" id="LEKV01003084">
    <property type="protein sequence ID" value="KVI01471.1"/>
    <property type="molecule type" value="Genomic_DNA"/>
</dbReference>
<accession>A0A124SEX9</accession>
<sequence length="128" mass="14371">MVPKVEGNARYLSIFNIYAIFRLARSKFKVGPCGLGEDLGFIVPKPLPVSCRSELPASGQHNRPNYPHGTRRNSKKLAVLASIQQQKTTRETGMIIAVTVGFLFLGRHPLRRRELRAAGVERAHRHSR</sequence>
<proteinExistence type="predicted"/>
<feature type="non-terminal residue" evidence="1">
    <location>
        <position position="1"/>
    </location>
</feature>
<dbReference type="AlphaFoldDB" id="A0A124SEX9"/>
<dbReference type="Proteomes" id="UP000243975">
    <property type="component" value="Unassembled WGS sequence"/>
</dbReference>
<protein>
    <submittedName>
        <fullName evidence="1">Uncharacterized protein</fullName>
    </submittedName>
</protein>
<reference evidence="1 2" key="1">
    <citation type="journal article" date="2016" name="Sci. Rep.">
        <title>The genome sequence of the outbreeding globe artichoke constructed de novo incorporating a phase-aware low-pass sequencing strategy of F1 progeny.</title>
        <authorList>
            <person name="Scaglione D."/>
            <person name="Reyes-Chin-Wo S."/>
            <person name="Acquadro A."/>
            <person name="Froenicke L."/>
            <person name="Portis E."/>
            <person name="Beitel C."/>
            <person name="Tirone M."/>
            <person name="Mauro R."/>
            <person name="Lo Monaco A."/>
            <person name="Mauromicale G."/>
            <person name="Faccioli P."/>
            <person name="Cattivelli L."/>
            <person name="Rieseberg L."/>
            <person name="Michelmore R."/>
            <person name="Lanteri S."/>
        </authorList>
    </citation>
    <scope>NUCLEOTIDE SEQUENCE [LARGE SCALE GENOMIC DNA]</scope>
    <source>
        <strain evidence="1">2C</strain>
    </source>
</reference>
<dbReference type="Gramene" id="KVI01471">
    <property type="protein sequence ID" value="KVI01471"/>
    <property type="gene ID" value="Ccrd_020257"/>
</dbReference>
<gene>
    <name evidence="1" type="ORF">Ccrd_020257</name>
</gene>
<keyword evidence="2" id="KW-1185">Reference proteome</keyword>
<organism evidence="1 2">
    <name type="scientific">Cynara cardunculus var. scolymus</name>
    <name type="common">Globe artichoke</name>
    <name type="synonym">Cynara scolymus</name>
    <dbReference type="NCBI Taxonomy" id="59895"/>
    <lineage>
        <taxon>Eukaryota</taxon>
        <taxon>Viridiplantae</taxon>
        <taxon>Streptophyta</taxon>
        <taxon>Embryophyta</taxon>
        <taxon>Tracheophyta</taxon>
        <taxon>Spermatophyta</taxon>
        <taxon>Magnoliopsida</taxon>
        <taxon>eudicotyledons</taxon>
        <taxon>Gunneridae</taxon>
        <taxon>Pentapetalae</taxon>
        <taxon>asterids</taxon>
        <taxon>campanulids</taxon>
        <taxon>Asterales</taxon>
        <taxon>Asteraceae</taxon>
        <taxon>Carduoideae</taxon>
        <taxon>Cardueae</taxon>
        <taxon>Carduinae</taxon>
        <taxon>Cynara</taxon>
    </lineage>
</organism>
<name>A0A124SEX9_CYNCS</name>
<evidence type="ECO:0000313" key="1">
    <source>
        <dbReference type="EMBL" id="KVI01471.1"/>
    </source>
</evidence>